<name>A0A9D1A421_9FIRM</name>
<dbReference type="NCBIfam" id="TIGR00573">
    <property type="entry name" value="dnaq"/>
    <property type="match status" value="1"/>
</dbReference>
<dbReference type="CDD" id="cd06127">
    <property type="entry name" value="DEDDh"/>
    <property type="match status" value="1"/>
</dbReference>
<accession>A0A9D1A421</accession>
<evidence type="ECO:0000313" key="3">
    <source>
        <dbReference type="EMBL" id="HIR05712.1"/>
    </source>
</evidence>
<dbReference type="EMBL" id="DVGC01000038">
    <property type="protein sequence ID" value="HIR05712.1"/>
    <property type="molecule type" value="Genomic_DNA"/>
</dbReference>
<keyword evidence="1 3" id="KW-0540">Nuclease</keyword>
<dbReference type="GO" id="GO:0003887">
    <property type="term" value="F:DNA-directed DNA polymerase activity"/>
    <property type="evidence" value="ECO:0007669"/>
    <property type="project" value="InterPro"/>
</dbReference>
<dbReference type="GO" id="GO:0008408">
    <property type="term" value="F:3'-5' exonuclease activity"/>
    <property type="evidence" value="ECO:0007669"/>
    <property type="project" value="TreeGrafter"/>
</dbReference>
<dbReference type="SUPFAM" id="SSF53098">
    <property type="entry name" value="Ribonuclease H-like"/>
    <property type="match status" value="1"/>
</dbReference>
<evidence type="ECO:0000256" key="1">
    <source>
        <dbReference type="ARBA" id="ARBA00022839"/>
    </source>
</evidence>
<dbReference type="GO" id="GO:0045004">
    <property type="term" value="P:DNA replication proofreading"/>
    <property type="evidence" value="ECO:0007669"/>
    <property type="project" value="TreeGrafter"/>
</dbReference>
<dbReference type="GO" id="GO:0005829">
    <property type="term" value="C:cytosol"/>
    <property type="evidence" value="ECO:0007669"/>
    <property type="project" value="TreeGrafter"/>
</dbReference>
<keyword evidence="1 3" id="KW-0378">Hydrolase</keyword>
<dbReference type="FunFam" id="3.30.420.10:FF:000045">
    <property type="entry name" value="3'-5' exonuclease DinG"/>
    <property type="match status" value="1"/>
</dbReference>
<proteinExistence type="predicted"/>
<dbReference type="Gene3D" id="3.30.420.10">
    <property type="entry name" value="Ribonuclease H-like superfamily/Ribonuclease H"/>
    <property type="match status" value="1"/>
</dbReference>
<dbReference type="Pfam" id="PF00929">
    <property type="entry name" value="RNase_T"/>
    <property type="match status" value="1"/>
</dbReference>
<dbReference type="InterPro" id="IPR006054">
    <property type="entry name" value="DnaQ"/>
</dbReference>
<feature type="domain" description="Exonuclease" evidence="2">
    <location>
        <begin position="22"/>
        <end position="187"/>
    </location>
</feature>
<dbReference type="GO" id="GO:0003677">
    <property type="term" value="F:DNA binding"/>
    <property type="evidence" value="ECO:0007669"/>
    <property type="project" value="InterPro"/>
</dbReference>
<dbReference type="Proteomes" id="UP000824250">
    <property type="component" value="Unassembled WGS sequence"/>
</dbReference>
<reference evidence="3" key="1">
    <citation type="submission" date="2020-10" db="EMBL/GenBank/DDBJ databases">
        <authorList>
            <person name="Gilroy R."/>
        </authorList>
    </citation>
    <scope>NUCLEOTIDE SEQUENCE</scope>
    <source>
        <strain evidence="3">CHK180-2868</strain>
    </source>
</reference>
<dbReference type="InterPro" id="IPR013520">
    <property type="entry name" value="Ribonucl_H"/>
</dbReference>
<dbReference type="AlphaFoldDB" id="A0A9D1A421"/>
<evidence type="ECO:0000259" key="2">
    <source>
        <dbReference type="SMART" id="SM00479"/>
    </source>
</evidence>
<sequence>MLYPCGVRLRSKRGTGNMVADSYVALDLETTGIGAKKEKITEIGMAKVIEGKIVSTYHTMVNPYRPIPEHIVQLTGIDDSMVQDAPGMEEILDQVLDFMEDLPLLGHQVIFDYGFLVQAAVNQNRTLDKEGIDTLKLCRLLMPAEEKKNLGAACRYFGIEQEKAHRALSDAISAHLLYQKLMEVCGTGREDLFSAKKLQYRAKKERTATKRQKEHLQDLLKYHRINVTVQVEHMSGNEISRMIDRIIFTYGRIPGTLRETKQTPDK</sequence>
<dbReference type="PANTHER" id="PTHR30231:SF41">
    <property type="entry name" value="DNA POLYMERASE III SUBUNIT EPSILON"/>
    <property type="match status" value="1"/>
</dbReference>
<reference evidence="3" key="2">
    <citation type="journal article" date="2021" name="PeerJ">
        <title>Extensive microbial diversity within the chicken gut microbiome revealed by metagenomics and culture.</title>
        <authorList>
            <person name="Gilroy R."/>
            <person name="Ravi A."/>
            <person name="Getino M."/>
            <person name="Pursley I."/>
            <person name="Horton D.L."/>
            <person name="Alikhan N.F."/>
            <person name="Baker D."/>
            <person name="Gharbi K."/>
            <person name="Hall N."/>
            <person name="Watson M."/>
            <person name="Adriaenssens E.M."/>
            <person name="Foster-Nyarko E."/>
            <person name="Jarju S."/>
            <person name="Secka A."/>
            <person name="Antonio M."/>
            <person name="Oren A."/>
            <person name="Chaudhuri R.R."/>
            <person name="La Ragione R."/>
            <person name="Hildebrand F."/>
            <person name="Pallen M.J."/>
        </authorList>
    </citation>
    <scope>NUCLEOTIDE SEQUENCE</scope>
    <source>
        <strain evidence="3">CHK180-2868</strain>
    </source>
</reference>
<organism evidence="3 4">
    <name type="scientific">Candidatus Copromonas faecavium</name>
    <name type="common">nom. illeg.</name>
    <dbReference type="NCBI Taxonomy" id="2840740"/>
    <lineage>
        <taxon>Bacteria</taxon>
        <taxon>Bacillati</taxon>
        <taxon>Bacillota</taxon>
        <taxon>Clostridia</taxon>
        <taxon>Lachnospirales</taxon>
        <taxon>Lachnospiraceae</taxon>
        <taxon>Candidatus Copromonas (nom. illeg.)</taxon>
    </lineage>
</organism>
<evidence type="ECO:0000313" key="4">
    <source>
        <dbReference type="Proteomes" id="UP000824250"/>
    </source>
</evidence>
<protein>
    <submittedName>
        <fullName evidence="3">3'-5' exonuclease</fullName>
    </submittedName>
</protein>
<comment type="caution">
    <text evidence="3">The sequence shown here is derived from an EMBL/GenBank/DDBJ whole genome shotgun (WGS) entry which is preliminary data.</text>
</comment>
<dbReference type="SMART" id="SM00479">
    <property type="entry name" value="EXOIII"/>
    <property type="match status" value="1"/>
</dbReference>
<keyword evidence="1 3" id="KW-0269">Exonuclease</keyword>
<dbReference type="PANTHER" id="PTHR30231">
    <property type="entry name" value="DNA POLYMERASE III SUBUNIT EPSILON"/>
    <property type="match status" value="1"/>
</dbReference>
<gene>
    <name evidence="3" type="ORF">IAB28_07070</name>
</gene>
<dbReference type="InterPro" id="IPR012337">
    <property type="entry name" value="RNaseH-like_sf"/>
</dbReference>
<dbReference type="InterPro" id="IPR036397">
    <property type="entry name" value="RNaseH_sf"/>
</dbReference>